<keyword evidence="1" id="KW-1133">Transmembrane helix</keyword>
<accession>A0A2M9XB14</accession>
<dbReference type="Proteomes" id="UP000232196">
    <property type="component" value="Unassembled WGS sequence"/>
</dbReference>
<evidence type="ECO:0000256" key="1">
    <source>
        <dbReference type="SAM" id="Phobius"/>
    </source>
</evidence>
<sequence>MRSIFKKRNLLGFLSLLLFCVFLIKSSKPEVSLTYDSRTKSLQTHSLIHSHFGSEELPYPAKSIDPKEEFLPMPANNYTKLGESTISVFPILLATLATPFYYLAGNQGLPYFNLLGVFIFLWILRKFWKASNTFIALAFFGSYIPILMMEFAEHTLFIAILLVSLTFLYKRNGIYAGIFAGLSIWLRHEGIVFAGCILFASWISEGFPPFNKKIKLEKSQSFRFGLGFAFIFLVFVLFNYLRYSSFLGPRFHANYGETGVGFVHKIQWAIGFLFLNKIDETVRIGFFIYMPFALIGLGILLFNIRKISIRRKTIVLGTVIFLFTIPFLAPNYGFWEWGPRYLSAGIPAVTLVLLWFWNYFAKKKNKLFQKSAFGALIAIPLIMTFIGLSFLNQSRKQLLKTYTLFHELNADTLVFHDFSVMYFMGNDYLSKNVLCAPKEDSLSPLLGIIAQKEKGKRIVLIQIKEELITPEKLEKTRKSPVFDIMLKTEPWKSKNISSKISEYYPNVQRIDSPFFDIWVADFNASSKFK</sequence>
<evidence type="ECO:0000313" key="2">
    <source>
        <dbReference type="EMBL" id="PJZ24742.1"/>
    </source>
</evidence>
<reference evidence="2 3" key="1">
    <citation type="submission" date="2017-07" db="EMBL/GenBank/DDBJ databases">
        <title>Leptospira spp. isolated from tropical soils.</title>
        <authorList>
            <person name="Thibeaux R."/>
            <person name="Iraola G."/>
            <person name="Ferres I."/>
            <person name="Bierque E."/>
            <person name="Girault D."/>
            <person name="Soupe-Gilbert M.-E."/>
            <person name="Picardeau M."/>
            <person name="Goarant C."/>
        </authorList>
    </citation>
    <scope>NUCLEOTIDE SEQUENCE [LARGE SCALE GENOMIC DNA]</scope>
    <source>
        <strain evidence="2 3">MCA1-C-A1</strain>
    </source>
</reference>
<dbReference type="NCBIfam" id="NF047440">
    <property type="entry name" value="LA3751_2_3_fam"/>
    <property type="match status" value="1"/>
</dbReference>
<keyword evidence="3" id="KW-1185">Reference proteome</keyword>
<proteinExistence type="predicted"/>
<dbReference type="InterPro" id="IPR059217">
    <property type="entry name" value="LA3751_2-like"/>
</dbReference>
<organism evidence="2 3">
    <name type="scientific">Leptospira hartskeerlii</name>
    <dbReference type="NCBI Taxonomy" id="2023177"/>
    <lineage>
        <taxon>Bacteria</taxon>
        <taxon>Pseudomonadati</taxon>
        <taxon>Spirochaetota</taxon>
        <taxon>Spirochaetia</taxon>
        <taxon>Leptospirales</taxon>
        <taxon>Leptospiraceae</taxon>
        <taxon>Leptospira</taxon>
    </lineage>
</organism>
<dbReference type="AlphaFoldDB" id="A0A2M9XB14"/>
<evidence type="ECO:0000313" key="3">
    <source>
        <dbReference type="Proteomes" id="UP000232196"/>
    </source>
</evidence>
<feature type="transmembrane region" description="Helical" evidence="1">
    <location>
        <begin position="86"/>
        <end position="104"/>
    </location>
</feature>
<feature type="transmembrane region" description="Helical" evidence="1">
    <location>
        <begin position="341"/>
        <end position="360"/>
    </location>
</feature>
<feature type="transmembrane region" description="Helical" evidence="1">
    <location>
        <begin position="191"/>
        <end position="210"/>
    </location>
</feature>
<keyword evidence="1" id="KW-0472">Membrane</keyword>
<feature type="transmembrane region" description="Helical" evidence="1">
    <location>
        <begin position="284"/>
        <end position="302"/>
    </location>
</feature>
<dbReference type="EMBL" id="NPDN01000007">
    <property type="protein sequence ID" value="PJZ24742.1"/>
    <property type="molecule type" value="Genomic_DNA"/>
</dbReference>
<comment type="caution">
    <text evidence="2">The sequence shown here is derived from an EMBL/GenBank/DDBJ whole genome shotgun (WGS) entry which is preliminary data.</text>
</comment>
<feature type="transmembrane region" description="Helical" evidence="1">
    <location>
        <begin position="134"/>
        <end position="152"/>
    </location>
</feature>
<feature type="transmembrane region" description="Helical" evidence="1">
    <location>
        <begin position="314"/>
        <end position="335"/>
    </location>
</feature>
<feature type="transmembrane region" description="Helical" evidence="1">
    <location>
        <begin position="372"/>
        <end position="391"/>
    </location>
</feature>
<name>A0A2M9XB14_9LEPT</name>
<gene>
    <name evidence="2" type="ORF">CH357_14240</name>
</gene>
<keyword evidence="1" id="KW-0812">Transmembrane</keyword>
<dbReference type="OrthoDB" id="342585at2"/>
<dbReference type="RefSeq" id="WP_100707438.1">
    <property type="nucleotide sequence ID" value="NZ_NPDL01000006.1"/>
</dbReference>
<evidence type="ECO:0008006" key="4">
    <source>
        <dbReference type="Google" id="ProtNLM"/>
    </source>
</evidence>
<protein>
    <recommendedName>
        <fullName evidence="4">Glycosyltransferase RgtA/B/C/D-like domain-containing protein</fullName>
    </recommendedName>
</protein>
<feature type="transmembrane region" description="Helical" evidence="1">
    <location>
        <begin position="222"/>
        <end position="241"/>
    </location>
</feature>
<feature type="transmembrane region" description="Helical" evidence="1">
    <location>
        <begin position="111"/>
        <end position="128"/>
    </location>
</feature>